<dbReference type="Gene3D" id="3.40.1350.10">
    <property type="match status" value="1"/>
</dbReference>
<dbReference type="PANTHER" id="PTHR30015:SF7">
    <property type="entry name" value="TYPE IV METHYL-DIRECTED RESTRICTION ENZYME ECOKMRR"/>
    <property type="match status" value="1"/>
</dbReference>
<organism evidence="2 3">
    <name type="scientific">Mycolicibacterium hodleri</name>
    <dbReference type="NCBI Taxonomy" id="49897"/>
    <lineage>
        <taxon>Bacteria</taxon>
        <taxon>Bacillati</taxon>
        <taxon>Actinomycetota</taxon>
        <taxon>Actinomycetes</taxon>
        <taxon>Mycobacteriales</taxon>
        <taxon>Mycobacteriaceae</taxon>
        <taxon>Mycolicibacterium</taxon>
    </lineage>
</organism>
<dbReference type="GO" id="GO:0015666">
    <property type="term" value="F:restriction endodeoxyribonuclease activity"/>
    <property type="evidence" value="ECO:0007669"/>
    <property type="project" value="TreeGrafter"/>
</dbReference>
<evidence type="ECO:0000313" key="3">
    <source>
        <dbReference type="Proteomes" id="UP000315759"/>
    </source>
</evidence>
<reference evidence="2 3" key="1">
    <citation type="submission" date="2018-10" db="EMBL/GenBank/DDBJ databases">
        <title>Draft genome of Mycobacterium hodleri strain B.</title>
        <authorList>
            <person name="Amande T.J."/>
            <person name="Mcgenity T.J."/>
        </authorList>
    </citation>
    <scope>NUCLEOTIDE SEQUENCE [LARGE SCALE GENOMIC DNA]</scope>
    <source>
        <strain evidence="2 3">B</strain>
    </source>
</reference>
<keyword evidence="2" id="KW-0255">Endonuclease</keyword>
<protein>
    <submittedName>
        <fullName evidence="2">Restriction endonuclease</fullName>
    </submittedName>
</protein>
<dbReference type="InterPro" id="IPR016984">
    <property type="entry name" value="UCP031853"/>
</dbReference>
<comment type="caution">
    <text evidence="2">The sequence shown here is derived from an EMBL/GenBank/DDBJ whole genome shotgun (WGS) entry which is preliminary data.</text>
</comment>
<dbReference type="EMBL" id="VIFX01000079">
    <property type="protein sequence ID" value="TQR82358.1"/>
    <property type="molecule type" value="Genomic_DNA"/>
</dbReference>
<feature type="domain" description="Restriction endonuclease type IV Mrr" evidence="1">
    <location>
        <begin position="213"/>
        <end position="322"/>
    </location>
</feature>
<gene>
    <name evidence="2" type="ORF">D8S82_32500</name>
</gene>
<dbReference type="GO" id="GO:0043590">
    <property type="term" value="C:bacterial nucleoid"/>
    <property type="evidence" value="ECO:0007669"/>
    <property type="project" value="TreeGrafter"/>
</dbReference>
<dbReference type="Pfam" id="PF04471">
    <property type="entry name" value="Mrr_cat"/>
    <property type="match status" value="1"/>
</dbReference>
<dbReference type="InterPro" id="IPR052906">
    <property type="entry name" value="Type_IV_Methyl-Rstrct_Enzyme"/>
</dbReference>
<proteinExistence type="predicted"/>
<dbReference type="AlphaFoldDB" id="A0A544VQV0"/>
<dbReference type="Proteomes" id="UP000315759">
    <property type="component" value="Unassembled WGS sequence"/>
</dbReference>
<dbReference type="InterPro" id="IPR011856">
    <property type="entry name" value="tRNA_endonuc-like_dom_sf"/>
</dbReference>
<dbReference type="GO" id="GO:0009307">
    <property type="term" value="P:DNA restriction-modification system"/>
    <property type="evidence" value="ECO:0007669"/>
    <property type="project" value="InterPro"/>
</dbReference>
<sequence length="352" mass="38253">MTQAWVIRSGRLGERDDWALQTQCSGGGWAEVPDLTSSLTREAVTDVVATTFKGEPDGRITNYAGQLWALRGRIEPGDVMVMPMKTTKQIALGRVTSGYKYRHNEEDPNKRHVVDVDWQRTDLPRSEVKQDLLYTLGSVMSIFSPSKNNAVSRLESLLQYGTDPGQVSARDLHKKHPTAASVDMTEDVDEPELSTDIEQVAYDQITSRIAEDFAGHGLATLVTGLLTAQGMHCTQSPPGPDGGIDIVAGRGLLGLDDPVIVQVKSGAQVGSPVVSQLHGVMSTYGARQGLLVAWGGLSKSAVDAVKATQLRVRVWQASDVVDAVLAHYDRLDDDIRSRLPLKRVWMLADIGA</sequence>
<dbReference type="InterPro" id="IPR011335">
    <property type="entry name" value="Restrct_endonuc-II-like"/>
</dbReference>
<keyword evidence="2" id="KW-0540">Nuclease</keyword>
<dbReference type="PANTHER" id="PTHR30015">
    <property type="entry name" value="MRR RESTRICTION SYSTEM PROTEIN"/>
    <property type="match status" value="1"/>
</dbReference>
<keyword evidence="2" id="KW-0378">Hydrolase</keyword>
<evidence type="ECO:0000313" key="2">
    <source>
        <dbReference type="EMBL" id="TQR82358.1"/>
    </source>
</evidence>
<dbReference type="GO" id="GO:0003677">
    <property type="term" value="F:DNA binding"/>
    <property type="evidence" value="ECO:0007669"/>
    <property type="project" value="InterPro"/>
</dbReference>
<dbReference type="RefSeq" id="WP_142556030.1">
    <property type="nucleotide sequence ID" value="NZ_VIFX01000079.1"/>
</dbReference>
<keyword evidence="3" id="KW-1185">Reference proteome</keyword>
<dbReference type="PIRSF" id="PIRSF031853">
    <property type="entry name" value="UPC031853"/>
    <property type="match status" value="1"/>
</dbReference>
<evidence type="ECO:0000259" key="1">
    <source>
        <dbReference type="Pfam" id="PF04471"/>
    </source>
</evidence>
<dbReference type="InterPro" id="IPR007560">
    <property type="entry name" value="Restrct_endonuc_IV_Mrr"/>
</dbReference>
<name>A0A544VQV0_9MYCO</name>
<accession>A0A544VQV0</accession>
<dbReference type="SUPFAM" id="SSF52980">
    <property type="entry name" value="Restriction endonuclease-like"/>
    <property type="match status" value="1"/>
</dbReference>